<dbReference type="AlphaFoldDB" id="A0AAE6Q8X1"/>
<keyword evidence="10" id="KW-1185">Reference proteome</keyword>
<dbReference type="Gene3D" id="3.30.1130.10">
    <property type="match status" value="1"/>
</dbReference>
<evidence type="ECO:0000256" key="5">
    <source>
        <dbReference type="ARBA" id="ARBA00022909"/>
    </source>
</evidence>
<dbReference type="EC" id="4.1.2.25" evidence="4"/>
<dbReference type="InterPro" id="IPR006157">
    <property type="entry name" value="FolB_dom"/>
</dbReference>
<evidence type="ECO:0000256" key="2">
    <source>
        <dbReference type="ARBA" id="ARBA00005013"/>
    </source>
</evidence>
<feature type="domain" description="Dihydroneopterin aldolase/epimerase" evidence="8">
    <location>
        <begin position="3"/>
        <end position="111"/>
    </location>
</feature>
<comment type="pathway">
    <text evidence="2">Cofactor biosynthesis; tetrahydrofolate biosynthesis; 2-amino-4-hydroxy-6-hydroxymethyl-7,8-dihydropteridine diphosphate from 7,8-dihydroneopterin triphosphate: step 3/4.</text>
</comment>
<evidence type="ECO:0000256" key="1">
    <source>
        <dbReference type="ARBA" id="ARBA00001353"/>
    </source>
</evidence>
<dbReference type="EMBL" id="CP033455">
    <property type="protein sequence ID" value="QGR03399.1"/>
    <property type="molecule type" value="Genomic_DNA"/>
</dbReference>
<evidence type="ECO:0000256" key="3">
    <source>
        <dbReference type="ARBA" id="ARBA00005708"/>
    </source>
</evidence>
<keyword evidence="6" id="KW-0456">Lyase</keyword>
<dbReference type="GO" id="GO:0005737">
    <property type="term" value="C:cytoplasm"/>
    <property type="evidence" value="ECO:0007669"/>
    <property type="project" value="TreeGrafter"/>
</dbReference>
<evidence type="ECO:0000313" key="9">
    <source>
        <dbReference type="EMBL" id="QGR03399.1"/>
    </source>
</evidence>
<evidence type="ECO:0000256" key="7">
    <source>
        <dbReference type="ARBA" id="ARBA00032903"/>
    </source>
</evidence>
<keyword evidence="5" id="KW-0289">Folate biosynthesis</keyword>
<proteinExistence type="inferred from homology"/>
<reference evidence="9 10" key="1">
    <citation type="submission" date="2018-10" db="EMBL/GenBank/DDBJ databases">
        <title>Propagation and draft genome sequences of three atypical Erhlichia ruminantium isolates.</title>
        <authorList>
            <person name="Liebenberg J."/>
            <person name="Steyn H."/>
            <person name="Josemans A."/>
            <person name="Zweygarth E."/>
        </authorList>
    </citation>
    <scope>NUCLEOTIDE SEQUENCE [LARGE SCALE GENOMIC DNA]</scope>
    <source>
        <strain evidence="9 10">Omatjenne</strain>
    </source>
</reference>
<dbReference type="Proteomes" id="UP000422822">
    <property type="component" value="Chromosome"/>
</dbReference>
<dbReference type="GO" id="GO:0046656">
    <property type="term" value="P:folic acid biosynthetic process"/>
    <property type="evidence" value="ECO:0007669"/>
    <property type="project" value="UniProtKB-KW"/>
</dbReference>
<organism evidence="9 10">
    <name type="scientific">Ehrlichia ruminantium</name>
    <name type="common">heartwater rickettsia</name>
    <name type="synonym">Cowdria ruminantium</name>
    <dbReference type="NCBI Taxonomy" id="779"/>
    <lineage>
        <taxon>Bacteria</taxon>
        <taxon>Pseudomonadati</taxon>
        <taxon>Pseudomonadota</taxon>
        <taxon>Alphaproteobacteria</taxon>
        <taxon>Rickettsiales</taxon>
        <taxon>Anaplasmataceae</taxon>
        <taxon>Ehrlichia</taxon>
    </lineage>
</organism>
<dbReference type="InterPro" id="IPR006156">
    <property type="entry name" value="Dihydroneopterin_aldolase"/>
</dbReference>
<dbReference type="PANTHER" id="PTHR42844">
    <property type="entry name" value="DIHYDRONEOPTERIN ALDOLASE 1-RELATED"/>
    <property type="match status" value="1"/>
</dbReference>
<dbReference type="PANTHER" id="PTHR42844:SF1">
    <property type="entry name" value="DIHYDRONEOPTERIN ALDOLASE 1-RELATED"/>
    <property type="match status" value="1"/>
</dbReference>
<dbReference type="NCBIfam" id="TIGR00526">
    <property type="entry name" value="folB_dom"/>
    <property type="match status" value="1"/>
</dbReference>
<dbReference type="GO" id="GO:0004150">
    <property type="term" value="F:dihydroneopterin aldolase activity"/>
    <property type="evidence" value="ECO:0007669"/>
    <property type="project" value="UniProtKB-EC"/>
</dbReference>
<evidence type="ECO:0000256" key="6">
    <source>
        <dbReference type="ARBA" id="ARBA00023239"/>
    </source>
</evidence>
<comment type="catalytic activity">
    <reaction evidence="1">
        <text>7,8-dihydroneopterin = 6-hydroxymethyl-7,8-dihydropterin + glycolaldehyde</text>
        <dbReference type="Rhea" id="RHEA:10540"/>
        <dbReference type="ChEBI" id="CHEBI:17001"/>
        <dbReference type="ChEBI" id="CHEBI:17071"/>
        <dbReference type="ChEBI" id="CHEBI:44841"/>
        <dbReference type="EC" id="4.1.2.25"/>
    </reaction>
</comment>
<protein>
    <recommendedName>
        <fullName evidence="4">dihydroneopterin aldolase</fullName>
        <ecNumber evidence="4">4.1.2.25</ecNumber>
    </recommendedName>
    <alternativeName>
        <fullName evidence="7">7,8-dihydroneopterin aldolase</fullName>
    </alternativeName>
</protein>
<accession>A0AAE6Q8X1</accession>
<name>A0AAE6Q8X1_EHRRU</name>
<dbReference type="SUPFAM" id="SSF55620">
    <property type="entry name" value="Tetrahydrobiopterin biosynthesis enzymes-like"/>
    <property type="match status" value="1"/>
</dbReference>
<comment type="similarity">
    <text evidence="3">Belongs to the DHNA family.</text>
</comment>
<dbReference type="InterPro" id="IPR043133">
    <property type="entry name" value="GTP-CH-I_C/QueF"/>
</dbReference>
<dbReference type="RefSeq" id="WP_158406577.1">
    <property type="nucleotide sequence ID" value="NZ_CP033454.1"/>
</dbReference>
<evidence type="ECO:0000313" key="10">
    <source>
        <dbReference type="Proteomes" id="UP000422822"/>
    </source>
</evidence>
<sequence length="115" mass="13262">MKIQISDLIIFSQIGIHSWEKVLKQKLIINCDITLKSYNTICDLNDIINYAEFVNGLINFVSSKQFSLLETVALELMDYIMRDDKIIHCYLKIHKCLACGKNANISVELQRSVHN</sequence>
<dbReference type="Pfam" id="PF02152">
    <property type="entry name" value="FolB"/>
    <property type="match status" value="1"/>
</dbReference>
<gene>
    <name evidence="9" type="ORF">EDL80_02240</name>
</gene>
<evidence type="ECO:0000259" key="8">
    <source>
        <dbReference type="SMART" id="SM00905"/>
    </source>
</evidence>
<dbReference type="SMART" id="SM00905">
    <property type="entry name" value="FolB"/>
    <property type="match status" value="1"/>
</dbReference>
<evidence type="ECO:0000256" key="4">
    <source>
        <dbReference type="ARBA" id="ARBA00013043"/>
    </source>
</evidence>